<keyword evidence="1" id="KW-1133">Transmembrane helix</keyword>
<feature type="transmembrane region" description="Helical" evidence="1">
    <location>
        <begin position="337"/>
        <end position="358"/>
    </location>
</feature>
<evidence type="ECO:0000313" key="3">
    <source>
        <dbReference type="EMBL" id="CAL8124409.1"/>
    </source>
</evidence>
<evidence type="ECO:0000256" key="2">
    <source>
        <dbReference type="SAM" id="SignalP"/>
    </source>
</evidence>
<evidence type="ECO:0000256" key="1">
    <source>
        <dbReference type="SAM" id="Phobius"/>
    </source>
</evidence>
<protein>
    <submittedName>
        <fullName evidence="3">Uncharacterized protein</fullName>
    </submittedName>
</protein>
<feature type="chain" id="PRO_5045312451" evidence="2">
    <location>
        <begin position="24"/>
        <end position="591"/>
    </location>
</feature>
<feature type="signal peptide" evidence="2">
    <location>
        <begin position="1"/>
        <end position="23"/>
    </location>
</feature>
<dbReference type="EMBL" id="CAXLJM020000068">
    <property type="protein sequence ID" value="CAL8124409.1"/>
    <property type="molecule type" value="Genomic_DNA"/>
</dbReference>
<keyword evidence="1" id="KW-0472">Membrane</keyword>
<keyword evidence="1" id="KW-0812">Transmembrane</keyword>
<accession>A0ABP1RB84</accession>
<dbReference type="Proteomes" id="UP001642540">
    <property type="component" value="Unassembled WGS sequence"/>
</dbReference>
<name>A0ABP1RB84_9HEXA</name>
<evidence type="ECO:0000313" key="4">
    <source>
        <dbReference type="Proteomes" id="UP001642540"/>
    </source>
</evidence>
<comment type="caution">
    <text evidence="3">The sequence shown here is derived from an EMBL/GenBank/DDBJ whole genome shotgun (WGS) entry which is preliminary data.</text>
</comment>
<reference evidence="3 4" key="1">
    <citation type="submission" date="2024-08" db="EMBL/GenBank/DDBJ databases">
        <authorList>
            <person name="Cucini C."/>
            <person name="Frati F."/>
        </authorList>
    </citation>
    <scope>NUCLEOTIDE SEQUENCE [LARGE SCALE GENOMIC DNA]</scope>
</reference>
<organism evidence="3 4">
    <name type="scientific">Orchesella dallaii</name>
    <dbReference type="NCBI Taxonomy" id="48710"/>
    <lineage>
        <taxon>Eukaryota</taxon>
        <taxon>Metazoa</taxon>
        <taxon>Ecdysozoa</taxon>
        <taxon>Arthropoda</taxon>
        <taxon>Hexapoda</taxon>
        <taxon>Collembola</taxon>
        <taxon>Entomobryomorpha</taxon>
        <taxon>Entomobryoidea</taxon>
        <taxon>Orchesellidae</taxon>
        <taxon>Orchesellinae</taxon>
        <taxon>Orchesella</taxon>
    </lineage>
</organism>
<keyword evidence="4" id="KW-1185">Reference proteome</keyword>
<gene>
    <name evidence="3" type="ORF">ODALV1_LOCUS20602</name>
</gene>
<proteinExistence type="predicted"/>
<keyword evidence="2" id="KW-0732">Signal</keyword>
<sequence>MEGLVSIILAAIVLGIISGRSYQSENLPSQLAPTHFPTVSSEVKAFFRNFYHCLLHFHTDTSEQISEDGNWNAYSKLLHFYAGVTPFLVNENENGFENKQNKSLDNFVSRNFLNCTVKLFSYTHQHSDIHSEAAGFHRDFVWLIIPKNENNYRNSDTFVHAKFLRLGPASLFFAISNFTKVHMLCLSCVRENRLTNLNTLVLSDLQHYNALWRKLHSKLDRVTFESNENNLSTLIKAHVWNCNIHKGFYVPHHRCAIYILTKVLNFSVIHKRNLLPNTISHGSVFSLNVVGEGATEYLTDENLELLNYAIAIKPYAFVMIRDQVPINMLTIVQPFDWQTWIMLIISMYPVALIICWAMNKTIDGKIANVFSIFKKELLSDIMKKRLENGTYINEQLYKKLKWIGDDNDGDNATVQFLQSNKIFNKHLNKIIEMPDNFFLMDREDFPQRLWLQLKFFTKKWVSNVHPIPVFMYREAWNMKRNYLLPRLKGKLAQLSESGLYNRWTTYWEKSGLMKDLNKTARALGRSRDHDDGNDKVIGTVCFASYIFGAGVGMPSCKGPKKEGVCPYYCKTTICGCDCNNYCNECLMNQAD</sequence>